<dbReference type="PANTHER" id="PTHR43191">
    <property type="entry name" value="RRNA METHYLTRANSFERASE 3"/>
    <property type="match status" value="1"/>
</dbReference>
<gene>
    <name evidence="5" type="ordered locus">Tmar_0831</name>
</gene>
<dbReference type="InterPro" id="IPR029026">
    <property type="entry name" value="tRNA_m1G_MTases_N"/>
</dbReference>
<dbReference type="PANTHER" id="PTHR43191:SF2">
    <property type="entry name" value="RRNA METHYLTRANSFERASE 3, MITOCHONDRIAL"/>
    <property type="match status" value="1"/>
</dbReference>
<protein>
    <submittedName>
        <fullName evidence="5">tRNA/rRNA methyltransferase (SpoU)</fullName>
    </submittedName>
</protein>
<dbReference type="eggNOG" id="COG0566">
    <property type="taxonomic scope" value="Bacteria"/>
</dbReference>
<dbReference type="Pfam" id="PF00588">
    <property type="entry name" value="SpoU_methylase"/>
    <property type="match status" value="1"/>
</dbReference>
<evidence type="ECO:0000313" key="6">
    <source>
        <dbReference type="Proteomes" id="UP000008915"/>
    </source>
</evidence>
<keyword evidence="2 5" id="KW-0489">Methyltransferase</keyword>
<dbReference type="RefSeq" id="WP_013495251.1">
    <property type="nucleotide sequence ID" value="NC_014831.1"/>
</dbReference>
<sequence>MRITSPQNPRIKRLRKLQERRHRRQLGATLVEGRRFVEEALAAGRPVRQAIYTAAFAAAPAGAALLRALAAAGTELAEVTDRLLEAVAMTETPQGIVAEVAVDEPAPVGPAWWRQVAEGRLPLALLPDGVQDPGNLGTLVRAAAGLGAAGAVLVPGTVDPFHPRAVRASAGACLRLPMARADSAAGAAESARAAGLAVWVAEAEAATPCWAVDWRRPCLLVVGNEGAGVSPEVQRYATGRVAIPLAGGIGSLNVAMAGCILLYEAARQAATAP</sequence>
<evidence type="ECO:0000256" key="1">
    <source>
        <dbReference type="ARBA" id="ARBA00007228"/>
    </source>
</evidence>
<dbReference type="Proteomes" id="UP000008915">
    <property type="component" value="Chromosome"/>
</dbReference>
<dbReference type="KEGG" id="tmr:Tmar_0831"/>
<keyword evidence="3" id="KW-0808">Transferase</keyword>
<dbReference type="STRING" id="644966.Tmar_0831"/>
<dbReference type="InterPro" id="IPR053888">
    <property type="entry name" value="MRM3-like_sub_bind"/>
</dbReference>
<dbReference type="GO" id="GO:0008173">
    <property type="term" value="F:RNA methyltransferase activity"/>
    <property type="evidence" value="ECO:0007669"/>
    <property type="project" value="InterPro"/>
</dbReference>
<evidence type="ECO:0000313" key="5">
    <source>
        <dbReference type="EMBL" id="ADU50946.1"/>
    </source>
</evidence>
<accession>E6SIV1</accession>
<dbReference type="InterPro" id="IPR013123">
    <property type="entry name" value="SpoU_subst-bd"/>
</dbReference>
<dbReference type="GO" id="GO:0006396">
    <property type="term" value="P:RNA processing"/>
    <property type="evidence" value="ECO:0007669"/>
    <property type="project" value="InterPro"/>
</dbReference>
<dbReference type="CDD" id="cd18095">
    <property type="entry name" value="SpoU-like_rRNA-MTase"/>
    <property type="match status" value="1"/>
</dbReference>
<reference evidence="6" key="2">
    <citation type="journal article" date="2010" name="Stand. Genomic Sci.">
        <title>Complete genome sequence of Thermaerobacter marianensis type strain (7p75aT).</title>
        <authorList>
            <person name="Han C."/>
            <person name="Gu W."/>
            <person name="Zhang X."/>
            <person name="Lapidus A."/>
            <person name="Nolan M."/>
            <person name="Copeland A."/>
            <person name="Lucas S."/>
            <person name="Glavina Del Rio T."/>
            <person name="Tice H."/>
            <person name="Cheng J."/>
            <person name="Tapia R."/>
            <person name="Goodwin L."/>
            <person name="Pitluck S."/>
            <person name="Pagani I."/>
            <person name="Ivanova N."/>
            <person name="Mavromatis K."/>
            <person name="Mikhailova N."/>
            <person name="Pati A."/>
            <person name="Chen A."/>
            <person name="Palaniappan K."/>
            <person name="Land M."/>
            <person name="Hauser L."/>
            <person name="Chang Y."/>
            <person name="Jeffries C."/>
            <person name="Schneider S."/>
            <person name="Rohde M."/>
            <person name="Goker M."/>
            <person name="Pukall R."/>
            <person name="Woyke T."/>
            <person name="Bristow J."/>
            <person name="Eisen J."/>
            <person name="Markowitz V."/>
            <person name="Hugenholtz P."/>
            <person name="Kyrpides N."/>
            <person name="Klenk H."/>
            <person name="Detter J."/>
        </authorList>
    </citation>
    <scope>NUCLEOTIDE SEQUENCE [LARGE SCALE GENOMIC DNA]</scope>
    <source>
        <strain evidence="6">ATCC 700841 / DSM 12885 / JCM 10246 / 7p75a</strain>
    </source>
</reference>
<evidence type="ECO:0000256" key="2">
    <source>
        <dbReference type="ARBA" id="ARBA00022603"/>
    </source>
</evidence>
<dbReference type="InterPro" id="IPR029064">
    <property type="entry name" value="Ribosomal_eL30-like_sf"/>
</dbReference>
<dbReference type="InterPro" id="IPR001537">
    <property type="entry name" value="SpoU_MeTrfase"/>
</dbReference>
<dbReference type="SUPFAM" id="SSF75217">
    <property type="entry name" value="alpha/beta knot"/>
    <property type="match status" value="1"/>
</dbReference>
<dbReference type="InterPro" id="IPR051259">
    <property type="entry name" value="rRNA_Methyltransferase"/>
</dbReference>
<reference evidence="5 6" key="1">
    <citation type="journal article" date="2010" name="Stand. Genomic Sci.">
        <title>Complete genome sequence of Thermaerobacter marianensis type strain (7p75a).</title>
        <authorList>
            <person name="Han C."/>
            <person name="Gu W."/>
            <person name="Zhang X."/>
            <person name="Lapidus A."/>
            <person name="Nolan M."/>
            <person name="Copeland A."/>
            <person name="Lucas S."/>
            <person name="Del Rio T.G."/>
            <person name="Tice H."/>
            <person name="Cheng J.F."/>
            <person name="Tapia R."/>
            <person name="Goodwin L."/>
            <person name="Pitluck S."/>
            <person name="Pagani I."/>
            <person name="Ivanova N."/>
            <person name="Mavromatis K."/>
            <person name="Mikhailova N."/>
            <person name="Pati A."/>
            <person name="Chen A."/>
            <person name="Palaniappan K."/>
            <person name="Land M."/>
            <person name="Hauser L."/>
            <person name="Chang Y.J."/>
            <person name="Jeffries C.D."/>
            <person name="Schneider S."/>
            <person name="Rohde M."/>
            <person name="Goker M."/>
            <person name="Pukall R."/>
            <person name="Woyke T."/>
            <person name="Bristow J."/>
            <person name="Eisen J.A."/>
            <person name="Markowitz V."/>
            <person name="Hugenholtz P."/>
            <person name="Kyrpides N.C."/>
            <person name="Klenk H.P."/>
            <person name="Detter J.C."/>
        </authorList>
    </citation>
    <scope>NUCLEOTIDE SEQUENCE [LARGE SCALE GENOMIC DNA]</scope>
    <source>
        <strain evidence="6">ATCC 700841 / DSM 12885 / JCM 10246 / 7p75a</strain>
    </source>
</reference>
<name>E6SIV1_THEM7</name>
<dbReference type="GO" id="GO:0003723">
    <property type="term" value="F:RNA binding"/>
    <property type="evidence" value="ECO:0007669"/>
    <property type="project" value="InterPro"/>
</dbReference>
<evidence type="ECO:0000256" key="3">
    <source>
        <dbReference type="ARBA" id="ARBA00022679"/>
    </source>
</evidence>
<dbReference type="Pfam" id="PF22435">
    <property type="entry name" value="MRM3-like_sub_bind"/>
    <property type="match status" value="1"/>
</dbReference>
<dbReference type="InterPro" id="IPR029028">
    <property type="entry name" value="Alpha/beta_knot_MTases"/>
</dbReference>
<dbReference type="Gene3D" id="3.40.1280.10">
    <property type="match status" value="1"/>
</dbReference>
<feature type="domain" description="RNA 2-O ribose methyltransferase substrate binding" evidence="4">
    <location>
        <begin position="30"/>
        <end position="106"/>
    </location>
</feature>
<dbReference type="GO" id="GO:0032259">
    <property type="term" value="P:methylation"/>
    <property type="evidence" value="ECO:0007669"/>
    <property type="project" value="UniProtKB-KW"/>
</dbReference>
<dbReference type="SMART" id="SM00967">
    <property type="entry name" value="SpoU_sub_bind"/>
    <property type="match status" value="1"/>
</dbReference>
<dbReference type="Gene3D" id="3.30.1330.30">
    <property type="match status" value="1"/>
</dbReference>
<evidence type="ECO:0000259" key="4">
    <source>
        <dbReference type="SMART" id="SM00967"/>
    </source>
</evidence>
<proteinExistence type="inferred from homology"/>
<keyword evidence="6" id="KW-1185">Reference proteome</keyword>
<dbReference type="HOGENOM" id="CLU_021322_3_2_9"/>
<comment type="similarity">
    <text evidence="1">Belongs to the class IV-like SAM-binding methyltransferase superfamily. RNA methyltransferase TrmH family.</text>
</comment>
<dbReference type="SUPFAM" id="SSF55315">
    <property type="entry name" value="L30e-like"/>
    <property type="match status" value="1"/>
</dbReference>
<organism evidence="5 6">
    <name type="scientific">Thermaerobacter marianensis (strain ATCC 700841 / DSM 12885 / JCM 10246 / 7p75a)</name>
    <dbReference type="NCBI Taxonomy" id="644966"/>
    <lineage>
        <taxon>Bacteria</taxon>
        <taxon>Bacillati</taxon>
        <taxon>Bacillota</taxon>
        <taxon>Clostridia</taxon>
        <taxon>Eubacteriales</taxon>
        <taxon>Clostridiales Family XVII. Incertae Sedis</taxon>
        <taxon>Thermaerobacter</taxon>
    </lineage>
</organism>
<dbReference type="GO" id="GO:0005737">
    <property type="term" value="C:cytoplasm"/>
    <property type="evidence" value="ECO:0007669"/>
    <property type="project" value="UniProtKB-ARBA"/>
</dbReference>
<dbReference type="EMBL" id="CP002344">
    <property type="protein sequence ID" value="ADU50946.1"/>
    <property type="molecule type" value="Genomic_DNA"/>
</dbReference>
<dbReference type="AlphaFoldDB" id="E6SIV1"/>
<dbReference type="OrthoDB" id="9794400at2"/>